<dbReference type="GO" id="GO:0008168">
    <property type="term" value="F:methyltransferase activity"/>
    <property type="evidence" value="ECO:0007669"/>
    <property type="project" value="UniProtKB-KW"/>
</dbReference>
<dbReference type="SUPFAM" id="SSF53335">
    <property type="entry name" value="S-adenosyl-L-methionine-dependent methyltransferases"/>
    <property type="match status" value="1"/>
</dbReference>
<name>A0A919K7U9_9ACTN</name>
<accession>A0A919K7U9</accession>
<dbReference type="CDD" id="cd02440">
    <property type="entry name" value="AdoMet_MTases"/>
    <property type="match status" value="1"/>
</dbReference>
<dbReference type="GO" id="GO:0032259">
    <property type="term" value="P:methylation"/>
    <property type="evidence" value="ECO:0007669"/>
    <property type="project" value="UniProtKB-KW"/>
</dbReference>
<evidence type="ECO:0000259" key="3">
    <source>
        <dbReference type="Pfam" id="PF13649"/>
    </source>
</evidence>
<dbReference type="AlphaFoldDB" id="A0A919K7U9"/>
<dbReference type="Gene3D" id="3.40.50.150">
    <property type="entry name" value="Vaccinia Virus protein VP39"/>
    <property type="match status" value="1"/>
</dbReference>
<proteinExistence type="predicted"/>
<gene>
    <name evidence="4" type="ORF">Asi03nite_00950</name>
</gene>
<keyword evidence="2" id="KW-0808">Transferase</keyword>
<keyword evidence="5" id="KW-1185">Reference proteome</keyword>
<dbReference type="EMBL" id="BOMW01000002">
    <property type="protein sequence ID" value="GIF02557.1"/>
    <property type="molecule type" value="Genomic_DNA"/>
</dbReference>
<keyword evidence="1 4" id="KW-0489">Methyltransferase</keyword>
<comment type="caution">
    <text evidence="4">The sequence shown here is derived from an EMBL/GenBank/DDBJ whole genome shotgun (WGS) entry which is preliminary data.</text>
</comment>
<protein>
    <submittedName>
        <fullName evidence="4">Methyltransferase</fullName>
    </submittedName>
</protein>
<evidence type="ECO:0000256" key="2">
    <source>
        <dbReference type="ARBA" id="ARBA00022679"/>
    </source>
</evidence>
<dbReference type="PANTHER" id="PTHR43861">
    <property type="entry name" value="TRANS-ACONITATE 2-METHYLTRANSFERASE-RELATED"/>
    <property type="match status" value="1"/>
</dbReference>
<evidence type="ECO:0000313" key="5">
    <source>
        <dbReference type="Proteomes" id="UP000629619"/>
    </source>
</evidence>
<feature type="domain" description="Methyltransferase" evidence="3">
    <location>
        <begin position="49"/>
        <end position="135"/>
    </location>
</feature>
<evidence type="ECO:0000256" key="1">
    <source>
        <dbReference type="ARBA" id="ARBA00022603"/>
    </source>
</evidence>
<dbReference type="InterPro" id="IPR041698">
    <property type="entry name" value="Methyltransf_25"/>
</dbReference>
<organism evidence="4 5">
    <name type="scientific">Actinoplanes siamensis</name>
    <dbReference type="NCBI Taxonomy" id="1223317"/>
    <lineage>
        <taxon>Bacteria</taxon>
        <taxon>Bacillati</taxon>
        <taxon>Actinomycetota</taxon>
        <taxon>Actinomycetes</taxon>
        <taxon>Micromonosporales</taxon>
        <taxon>Micromonosporaceae</taxon>
        <taxon>Actinoplanes</taxon>
    </lineage>
</organism>
<sequence>MPYAGCRGHNRRVDDEVTPDGCPVEIYLHLPAGGEPDLIGRTIPPGSRILELGCGTGRLANVLAARGHRVTGVDESPAMLGHLRGVTAVQARIQDLDLPETFDVVLLPSNLLSTVDAAVRRLFLDACARHLDPAGTLLAQWLPPGWFADLTRTGQRSGDLGPVRGHLRLVHSAGETLTAEAVYELGPRSWTQRFTAHRLTEDGLRDELAAAGLRLDRWTDDQHTWFRAVAGAAGVERELWSSRRR</sequence>
<dbReference type="PANTHER" id="PTHR43861:SF1">
    <property type="entry name" value="TRANS-ACONITATE 2-METHYLTRANSFERASE"/>
    <property type="match status" value="1"/>
</dbReference>
<evidence type="ECO:0000313" key="4">
    <source>
        <dbReference type="EMBL" id="GIF02557.1"/>
    </source>
</evidence>
<dbReference type="Pfam" id="PF13649">
    <property type="entry name" value="Methyltransf_25"/>
    <property type="match status" value="1"/>
</dbReference>
<dbReference type="Proteomes" id="UP000629619">
    <property type="component" value="Unassembled WGS sequence"/>
</dbReference>
<dbReference type="InterPro" id="IPR029063">
    <property type="entry name" value="SAM-dependent_MTases_sf"/>
</dbReference>
<reference evidence="4" key="1">
    <citation type="submission" date="2021-01" db="EMBL/GenBank/DDBJ databases">
        <title>Whole genome shotgun sequence of Actinoplanes siamensis NBRC 109076.</title>
        <authorList>
            <person name="Komaki H."/>
            <person name="Tamura T."/>
        </authorList>
    </citation>
    <scope>NUCLEOTIDE SEQUENCE</scope>
    <source>
        <strain evidence="4">NBRC 109076</strain>
    </source>
</reference>